<feature type="region of interest" description="Disordered" evidence="1">
    <location>
        <begin position="271"/>
        <end position="290"/>
    </location>
</feature>
<dbReference type="InterPro" id="IPR004590">
    <property type="entry name" value="ssDNA_annealing_RecT"/>
</dbReference>
<name>A0A229VWD9_9BIFI</name>
<dbReference type="NCBIfam" id="TIGR00616">
    <property type="entry name" value="rect"/>
    <property type="match status" value="1"/>
</dbReference>
<accession>A0A229VWD9</accession>
<proteinExistence type="predicted"/>
<protein>
    <submittedName>
        <fullName evidence="2">DNA binding, phage related protein</fullName>
    </submittedName>
</protein>
<feature type="compositionally biased region" description="Acidic residues" evidence="1">
    <location>
        <begin position="277"/>
        <end position="287"/>
    </location>
</feature>
<evidence type="ECO:0000313" key="3">
    <source>
        <dbReference type="Proteomes" id="UP000215433"/>
    </source>
</evidence>
<dbReference type="Proteomes" id="UP000215433">
    <property type="component" value="Unassembled WGS sequence"/>
</dbReference>
<dbReference type="EMBL" id="NEWD01000027">
    <property type="protein sequence ID" value="OXM99911.1"/>
    <property type="molecule type" value="Genomic_DNA"/>
</dbReference>
<dbReference type="Pfam" id="PF03837">
    <property type="entry name" value="RecT"/>
    <property type="match status" value="1"/>
</dbReference>
<dbReference type="RefSeq" id="WP_093961001.1">
    <property type="nucleotide sequence ID" value="NZ_NEWD01000027.1"/>
</dbReference>
<dbReference type="OrthoDB" id="5124088at2"/>
<evidence type="ECO:0000313" key="2">
    <source>
        <dbReference type="EMBL" id="OXM99911.1"/>
    </source>
</evidence>
<organism evidence="2 3">
    <name type="scientific">Bifidobacterium vansinderenii</name>
    <dbReference type="NCBI Taxonomy" id="1984871"/>
    <lineage>
        <taxon>Bacteria</taxon>
        <taxon>Bacillati</taxon>
        <taxon>Actinomycetota</taxon>
        <taxon>Actinomycetes</taxon>
        <taxon>Bifidobacteriales</taxon>
        <taxon>Bifidobacteriaceae</taxon>
        <taxon>Bifidobacterium</taxon>
    </lineage>
</organism>
<reference evidence="2 3" key="1">
    <citation type="submission" date="2017-05" db="EMBL/GenBank/DDBJ databases">
        <title>Bifidobacterium vansinderenii sp. nov.</title>
        <authorList>
            <person name="Lugli G.A."/>
            <person name="Duranti S."/>
            <person name="Mangifesta M."/>
        </authorList>
    </citation>
    <scope>NUCLEOTIDE SEQUENCE [LARGE SCALE GENOMIC DNA]</scope>
    <source>
        <strain evidence="2 3">Tam10B</strain>
    </source>
</reference>
<keyword evidence="3" id="KW-1185">Reference proteome</keyword>
<dbReference type="GO" id="GO:0003677">
    <property type="term" value="F:DNA binding"/>
    <property type="evidence" value="ECO:0007669"/>
    <property type="project" value="InterPro"/>
</dbReference>
<sequence length="356" mass="39271">MGQLTQATQGRQMTANTAERDIRDMVRASWPQIQRVIGGNLKPDMLLQYCISSINREPALRNCTPVSVLSCFMQCAALGLKPSNVDGLGQAYILPYGNKNHQGGQPDATFVIGYKGMLKLLENSGIYAQPVAVYEDDGVKLKMDAKGTPYIECPDEINLDADHSPDKLKFVFLSIDLPNGGTYAAYMSRKDLEAYRDRYAPRSKRRGNAISGPWATNFVEMGLKTLIRRSFKYLPVSVEAKAATTVDETTPDYSDVLTPQITDAMTTVVDTTPANEPEPEPEPEEQAPTDQREAKLFDLINRFKALGVASEQEACQTVSKIINRTVTAFTDMSEAEIDKVLDDFQHGAPDTAKDGE</sequence>
<dbReference type="GO" id="GO:0006259">
    <property type="term" value="P:DNA metabolic process"/>
    <property type="evidence" value="ECO:0007669"/>
    <property type="project" value="InterPro"/>
</dbReference>
<evidence type="ECO:0000256" key="1">
    <source>
        <dbReference type="SAM" id="MobiDB-lite"/>
    </source>
</evidence>
<gene>
    <name evidence="2" type="ORF">Tam10B_1874</name>
</gene>
<dbReference type="InterPro" id="IPR018330">
    <property type="entry name" value="RecT_fam"/>
</dbReference>
<dbReference type="AlphaFoldDB" id="A0A229VWD9"/>
<comment type="caution">
    <text evidence="2">The sequence shown here is derived from an EMBL/GenBank/DDBJ whole genome shotgun (WGS) entry which is preliminary data.</text>
</comment>